<evidence type="ECO:0000256" key="1">
    <source>
        <dbReference type="ARBA" id="ARBA00022448"/>
    </source>
</evidence>
<dbReference type="GO" id="GO:0008270">
    <property type="term" value="F:zinc ion binding"/>
    <property type="evidence" value="ECO:0007669"/>
    <property type="project" value="UniProtKB-UniRule"/>
</dbReference>
<reference evidence="8" key="1">
    <citation type="journal article" date="2014" name="Int. J. Syst. Evol. Microbiol.">
        <title>Complete genome sequence of Corynebacterium casei LMG S-19264T (=DSM 44701T), isolated from a smear-ripened cheese.</title>
        <authorList>
            <consortium name="US DOE Joint Genome Institute (JGI-PGF)"/>
            <person name="Walter F."/>
            <person name="Albersmeier A."/>
            <person name="Kalinowski J."/>
            <person name="Ruckert C."/>
        </authorList>
    </citation>
    <scope>NUCLEOTIDE SEQUENCE</scope>
    <source>
        <strain evidence="8">JCM 3276</strain>
    </source>
</reference>
<feature type="region of interest" description="Disordered" evidence="7">
    <location>
        <begin position="883"/>
        <end position="904"/>
    </location>
</feature>
<comment type="similarity">
    <text evidence="6">Belongs to the inorganic carbon transporter (TC 9.A.2) DabA family.</text>
</comment>
<evidence type="ECO:0000256" key="6">
    <source>
        <dbReference type="HAMAP-Rule" id="MF_01871"/>
    </source>
</evidence>
<evidence type="ECO:0000313" key="9">
    <source>
        <dbReference type="Proteomes" id="UP000660680"/>
    </source>
</evidence>
<feature type="binding site" evidence="6">
    <location>
        <position position="402"/>
    </location>
    <ligand>
        <name>Zn(2+)</name>
        <dbReference type="ChEBI" id="CHEBI:29105"/>
    </ligand>
</feature>
<keyword evidence="5 6" id="KW-0472">Membrane</keyword>
<comment type="caution">
    <text evidence="8">The sequence shown here is derived from an EMBL/GenBank/DDBJ whole genome shotgun (WGS) entry which is preliminary data.</text>
</comment>
<comment type="cofactor">
    <cofactor evidence="6">
        <name>Zn(2+)</name>
        <dbReference type="ChEBI" id="CHEBI:29105"/>
    </cofactor>
</comment>
<evidence type="ECO:0000256" key="4">
    <source>
        <dbReference type="ARBA" id="ARBA00022833"/>
    </source>
</evidence>
<evidence type="ECO:0000313" key="8">
    <source>
        <dbReference type="EMBL" id="GGS53386.1"/>
    </source>
</evidence>
<dbReference type="Proteomes" id="UP000660680">
    <property type="component" value="Unassembled WGS sequence"/>
</dbReference>
<evidence type="ECO:0000256" key="2">
    <source>
        <dbReference type="ARBA" id="ARBA00022475"/>
    </source>
</evidence>
<evidence type="ECO:0000256" key="5">
    <source>
        <dbReference type="ARBA" id="ARBA00023136"/>
    </source>
</evidence>
<keyword evidence="9" id="KW-1185">Reference proteome</keyword>
<feature type="binding site" evidence="6">
    <location>
        <position position="400"/>
    </location>
    <ligand>
        <name>Zn(2+)</name>
        <dbReference type="ChEBI" id="CHEBI:29105"/>
    </ligand>
</feature>
<dbReference type="InterPro" id="IPR018752">
    <property type="entry name" value="DabA"/>
</dbReference>
<keyword evidence="1 6" id="KW-0813">Transport</keyword>
<proteinExistence type="inferred from homology"/>
<keyword evidence="2 6" id="KW-1003">Cell membrane</keyword>
<dbReference type="PANTHER" id="PTHR38344:SF1">
    <property type="entry name" value="INORGANIC CARBON TRANSPORTER SUBUNIT DABA-RELATED"/>
    <property type="match status" value="1"/>
</dbReference>
<dbReference type="Pfam" id="PF10070">
    <property type="entry name" value="DabA"/>
    <property type="match status" value="1"/>
</dbReference>
<evidence type="ECO:0000256" key="7">
    <source>
        <dbReference type="SAM" id="MobiDB-lite"/>
    </source>
</evidence>
<keyword evidence="4 6" id="KW-0862">Zinc</keyword>
<dbReference type="AlphaFoldDB" id="A0A918GPZ7"/>
<organism evidence="8 9">
    <name type="scientific">Actinokineospora fastidiosa</name>
    <dbReference type="NCBI Taxonomy" id="1816"/>
    <lineage>
        <taxon>Bacteria</taxon>
        <taxon>Bacillati</taxon>
        <taxon>Actinomycetota</taxon>
        <taxon>Actinomycetes</taxon>
        <taxon>Pseudonocardiales</taxon>
        <taxon>Pseudonocardiaceae</taxon>
        <taxon>Actinokineospora</taxon>
    </lineage>
</organism>
<dbReference type="GO" id="GO:0005886">
    <property type="term" value="C:plasma membrane"/>
    <property type="evidence" value="ECO:0007669"/>
    <property type="project" value="UniProtKB-SubCell"/>
</dbReference>
<sequence>MIGKLIDHAAALLPAQGPLQTFIHHNPLHAFEDMEFTDAVAAAARLHGTEPYQSERAFHDLMRQGRVQTADIDAVVAEEVDDGGRVIIPGGPNRAVFHCERLHHWVDVPASERVPWLLAETDALTAVTPLASAERRAALAGTDLGALWRHLAALAPQKVAGPPGVRPRDRLLAATGADADHLAHPVLIRVTAAFLDQGVAHWPMPARDHGLLAAFRALYGRRLPDQGSWDAETTIRWALGELGVAEADWAEVIQDTLLSLPGWAGMVRHLEHRPDSAPVAAPPARLADYLAVQLILDVVAARSIAALPRRAVPEPGPDLALVYEAFVLAQVMPVAVAALADPRHAAAWLGAVAECDDRRRRWLLHLAYERRHREDVLGSLVAHQRLARPAPAPAWQAVFCLDEREESLRRHLEETDPEVATFGAAGFFGVAMRYRGHRDVRERPLCPVVVTPTKTVTEVADTRHRPTLRARWRRHLHVGSRTLGRGGLLALMLGIGHALVLIGRCLFPSAAHRVFDRSAPARNTRLVLEPEFSVTEMADVVAGITRATGLAAGFAPLVLVVGHGSTSMNNPHESAHDCGATGGGRGGPNARAFAAMANHPGVRARLRESGVDIPEGTWFVGAYHNTADDTVAYFDTDLVPAPRAADLDRARAALAAACAADAHERCRRFGSAPADLPAHRALGHVLRHSVDLSQPRPEYGHATNAVCLIGERSLTRGLFLDRRAFLVSYDRDLDPDQTLLDALLRAAGPVCAGINLEYYFSFADPVGYGCGTKLPHNIVGLLGVMDGHASDLRTGLPWQMVEIHEPVRLLLVVRAAPRPLLDLCLRDPALARLVGNGWIRLVAWNPEDDTLHLFTDGAFDPYTPADVPLPVVTTSQAAYAGQRGPAPYAHVRSPHPAPVLDGTP</sequence>
<dbReference type="EMBL" id="BMRB01000006">
    <property type="protein sequence ID" value="GGS53386.1"/>
    <property type="molecule type" value="Genomic_DNA"/>
</dbReference>
<dbReference type="HAMAP" id="MF_01871">
    <property type="entry name" value="DabA"/>
    <property type="match status" value="1"/>
</dbReference>
<feature type="binding site" evidence="6">
    <location>
        <position position="578"/>
    </location>
    <ligand>
        <name>Zn(2+)</name>
        <dbReference type="ChEBI" id="CHEBI:29105"/>
    </ligand>
</feature>
<comment type="subunit">
    <text evidence="6">Forms a complex with DabB.</text>
</comment>
<dbReference type="PANTHER" id="PTHR38344">
    <property type="entry name" value="UPF0753 PROTEIN AQ_863"/>
    <property type="match status" value="1"/>
</dbReference>
<protein>
    <recommendedName>
        <fullName evidence="6">Probable inorganic carbon transporter subunit DabA</fullName>
    </recommendedName>
</protein>
<dbReference type="RefSeq" id="WP_189213578.1">
    <property type="nucleotide sequence ID" value="NZ_BMRB01000006.1"/>
</dbReference>
<feature type="binding site" evidence="6">
    <location>
        <position position="563"/>
    </location>
    <ligand>
        <name>Zn(2+)</name>
        <dbReference type="ChEBI" id="CHEBI:29105"/>
    </ligand>
</feature>
<name>A0A918GPZ7_9PSEU</name>
<accession>A0A918GPZ7</accession>
<comment type="subcellular location">
    <subcellularLocation>
        <location evidence="6">Cell membrane</location>
        <topology evidence="6">Peripheral membrane protein</topology>
    </subcellularLocation>
</comment>
<comment type="function">
    <text evidence="6">Part of an energy-coupled inorganic carbon pump.</text>
</comment>
<reference evidence="8" key="2">
    <citation type="submission" date="2020-09" db="EMBL/GenBank/DDBJ databases">
        <authorList>
            <person name="Sun Q."/>
            <person name="Ohkuma M."/>
        </authorList>
    </citation>
    <scope>NUCLEOTIDE SEQUENCE</scope>
    <source>
        <strain evidence="8">JCM 3276</strain>
    </source>
</reference>
<keyword evidence="3 6" id="KW-0479">Metal-binding</keyword>
<gene>
    <name evidence="6" type="primary">dabA</name>
    <name evidence="8" type="ORF">GCM10010171_55880</name>
</gene>
<evidence type="ECO:0000256" key="3">
    <source>
        <dbReference type="ARBA" id="ARBA00022723"/>
    </source>
</evidence>